<protein>
    <submittedName>
        <fullName evidence="7">O-antigen ligase family protein</fullName>
    </submittedName>
</protein>
<evidence type="ECO:0000313" key="7">
    <source>
        <dbReference type="EMBL" id="MET1756864.1"/>
    </source>
</evidence>
<dbReference type="PANTHER" id="PTHR37422">
    <property type="entry name" value="TEICHURONIC ACID BIOSYNTHESIS PROTEIN TUAE"/>
    <property type="match status" value="1"/>
</dbReference>
<proteinExistence type="predicted"/>
<keyword evidence="8" id="KW-1185">Reference proteome</keyword>
<evidence type="ECO:0000256" key="5">
    <source>
        <dbReference type="SAM" id="Phobius"/>
    </source>
</evidence>
<dbReference type="RefSeq" id="WP_353985357.1">
    <property type="nucleotide sequence ID" value="NZ_JBEWLY010000024.1"/>
</dbReference>
<keyword evidence="4 5" id="KW-0472">Membrane</keyword>
<evidence type="ECO:0000313" key="8">
    <source>
        <dbReference type="Proteomes" id="UP001548713"/>
    </source>
</evidence>
<reference evidence="7 8" key="1">
    <citation type="submission" date="2024-07" db="EMBL/GenBank/DDBJ databases">
        <title>Novosphingobium kalidii RD2P27.</title>
        <authorList>
            <person name="Sun J.-Q."/>
        </authorList>
    </citation>
    <scope>NUCLEOTIDE SEQUENCE [LARGE SCALE GENOMIC DNA]</scope>
    <source>
        <strain evidence="7 8">RD2P27</strain>
    </source>
</reference>
<sequence>MKANFIARAVFVLLCAIIMIGTSPLGGPDPSGDGDGGGNIIRQIPLLLLMFTSFCLLTVRGAYRGLLALPIPFWIFFGWALLTLTWSANPEVGLRRYILTFGETLSLCILLRIIGVREAIRLLASLIFVLLIIDLLAVAAIPNAVHRPGEADRELIGLWKGIHSHKNIAASVASVGIFLGLTRAWVERSTFNLTLAAVSVVMLVGTGSKTSMAMVPLCLLALVVILAVKRFYGSRLLLRVASLSVLMILVGCFVWYWAAIYQAITEPQFFTGRGMLWKVSLDYSAANPFGAGYGSFWDVGLSGPATETAGRRFAAYPHGHNGYFDTLVSTGWVGLFTAIVACMVWPLSKVSKQLISADRDYLFATAFLLYFLVHNVTEPSIFSGTRVEWPIFIVCVMLFQASAKRRVLQRRSSVAITRSTRRGMLDSTEGKAA</sequence>
<dbReference type="Proteomes" id="UP001548713">
    <property type="component" value="Unassembled WGS sequence"/>
</dbReference>
<feature type="transmembrane region" description="Helical" evidence="5">
    <location>
        <begin position="66"/>
        <end position="88"/>
    </location>
</feature>
<feature type="domain" description="O-antigen ligase-related" evidence="6">
    <location>
        <begin position="196"/>
        <end position="337"/>
    </location>
</feature>
<gene>
    <name evidence="7" type="ORF">ABVV53_15570</name>
</gene>
<keyword evidence="2 5" id="KW-0812">Transmembrane</keyword>
<dbReference type="InterPro" id="IPR007016">
    <property type="entry name" value="O-antigen_ligase-rel_domated"/>
</dbReference>
<evidence type="ECO:0000256" key="3">
    <source>
        <dbReference type="ARBA" id="ARBA00022989"/>
    </source>
</evidence>
<feature type="transmembrane region" description="Helical" evidence="5">
    <location>
        <begin position="212"/>
        <end position="229"/>
    </location>
</feature>
<evidence type="ECO:0000256" key="1">
    <source>
        <dbReference type="ARBA" id="ARBA00004141"/>
    </source>
</evidence>
<dbReference type="GO" id="GO:0016874">
    <property type="term" value="F:ligase activity"/>
    <property type="evidence" value="ECO:0007669"/>
    <property type="project" value="UniProtKB-KW"/>
</dbReference>
<organism evidence="7 8">
    <name type="scientific">Novosphingobium kalidii</name>
    <dbReference type="NCBI Taxonomy" id="3230299"/>
    <lineage>
        <taxon>Bacteria</taxon>
        <taxon>Pseudomonadati</taxon>
        <taxon>Pseudomonadota</taxon>
        <taxon>Alphaproteobacteria</taxon>
        <taxon>Sphingomonadales</taxon>
        <taxon>Sphingomonadaceae</taxon>
        <taxon>Novosphingobium</taxon>
    </lineage>
</organism>
<dbReference type="PANTHER" id="PTHR37422:SF13">
    <property type="entry name" value="LIPOPOLYSACCHARIDE BIOSYNTHESIS PROTEIN PA4999-RELATED"/>
    <property type="match status" value="1"/>
</dbReference>
<keyword evidence="3 5" id="KW-1133">Transmembrane helix</keyword>
<evidence type="ECO:0000259" key="6">
    <source>
        <dbReference type="Pfam" id="PF04932"/>
    </source>
</evidence>
<evidence type="ECO:0000256" key="4">
    <source>
        <dbReference type="ARBA" id="ARBA00023136"/>
    </source>
</evidence>
<name>A0ABV2D6B3_9SPHN</name>
<accession>A0ABV2D6B3</accession>
<feature type="transmembrane region" description="Helical" evidence="5">
    <location>
        <begin position="189"/>
        <end position="206"/>
    </location>
</feature>
<feature type="transmembrane region" description="Helical" evidence="5">
    <location>
        <begin position="165"/>
        <end position="182"/>
    </location>
</feature>
<feature type="transmembrane region" description="Helical" evidence="5">
    <location>
        <begin position="122"/>
        <end position="145"/>
    </location>
</feature>
<feature type="transmembrane region" description="Helical" evidence="5">
    <location>
        <begin position="94"/>
        <end position="115"/>
    </location>
</feature>
<comment type="subcellular location">
    <subcellularLocation>
        <location evidence="1">Membrane</location>
        <topology evidence="1">Multi-pass membrane protein</topology>
    </subcellularLocation>
</comment>
<feature type="transmembrane region" description="Helical" evidence="5">
    <location>
        <begin position="327"/>
        <end position="348"/>
    </location>
</feature>
<comment type="caution">
    <text evidence="7">The sequence shown here is derived from an EMBL/GenBank/DDBJ whole genome shotgun (WGS) entry which is preliminary data.</text>
</comment>
<feature type="transmembrane region" description="Helical" evidence="5">
    <location>
        <begin position="360"/>
        <end position="377"/>
    </location>
</feature>
<dbReference type="Pfam" id="PF04932">
    <property type="entry name" value="Wzy_C"/>
    <property type="match status" value="1"/>
</dbReference>
<keyword evidence="7" id="KW-0436">Ligase</keyword>
<dbReference type="EMBL" id="JBEWLY010000024">
    <property type="protein sequence ID" value="MET1756864.1"/>
    <property type="molecule type" value="Genomic_DNA"/>
</dbReference>
<evidence type="ECO:0000256" key="2">
    <source>
        <dbReference type="ARBA" id="ARBA00022692"/>
    </source>
</evidence>
<feature type="transmembrane region" description="Helical" evidence="5">
    <location>
        <begin position="40"/>
        <end position="59"/>
    </location>
</feature>
<dbReference type="InterPro" id="IPR051533">
    <property type="entry name" value="WaaL-like"/>
</dbReference>
<feature type="transmembrane region" description="Helical" evidence="5">
    <location>
        <begin position="236"/>
        <end position="258"/>
    </location>
</feature>